<evidence type="ECO:0000313" key="1">
    <source>
        <dbReference type="EMBL" id="ATN92857.1"/>
    </source>
</evidence>
<sequence length="60" mass="7239">MANEALRAYYAKENLRTLKLQLEKFREFRKKNTNPAINLMLDERISELVNSLFERTGMRY</sequence>
<proteinExistence type="predicted"/>
<dbReference type="EMBL" id="MF893340">
    <property type="protein sequence ID" value="ATN92857.1"/>
    <property type="molecule type" value="Genomic_DNA"/>
</dbReference>
<dbReference type="Proteomes" id="UP000244827">
    <property type="component" value="Segment"/>
</dbReference>
<name>A0A2R2YAV6_9CAUD</name>
<evidence type="ECO:0000313" key="2">
    <source>
        <dbReference type="Proteomes" id="UP000244827"/>
    </source>
</evidence>
<keyword evidence="2" id="KW-1185">Reference proteome</keyword>
<protein>
    <submittedName>
        <fullName evidence="1">Uncharacterized protein</fullName>
    </submittedName>
</protein>
<reference evidence="1 2" key="1">
    <citation type="journal article" date="2018" name="Arch. Virol.">
        <title>Genomic characterization and phylogenetic analysis of the novel Pseudomonas phage PPSC2.</title>
        <authorList>
            <person name="Wu X."/>
            <person name="Wu Y."/>
            <person name="Tang Y."/>
            <person name="Gan B."/>
        </authorList>
    </citation>
    <scope>NUCLEOTIDE SEQUENCE [LARGE SCALE GENOMIC DNA]</scope>
</reference>
<gene>
    <name evidence="1" type="ORF">PPSC2_94</name>
</gene>
<organism evidence="1 2">
    <name type="scientific">Pseudomonas phage PPSC2</name>
    <dbReference type="NCBI Taxonomy" id="2041350"/>
    <lineage>
        <taxon>Viruses</taxon>
        <taxon>Duplodnaviria</taxon>
        <taxon>Heunggongvirae</taxon>
        <taxon>Uroviricota</taxon>
        <taxon>Caudoviricetes</taxon>
        <taxon>Vandenendeviridae</taxon>
        <taxon>Gorskivirinae</taxon>
        <taxon>Shenlongvirus</taxon>
        <taxon>Shenlongvirus PPSC2</taxon>
    </lineage>
</organism>
<accession>A0A2R2YAV6</accession>